<protein>
    <submittedName>
        <fullName evidence="1">Entry exclusion protein</fullName>
    </submittedName>
</protein>
<evidence type="ECO:0000313" key="2">
    <source>
        <dbReference type="Proteomes" id="UP000241444"/>
    </source>
</evidence>
<gene>
    <name evidence="1" type="ORF">CU102_03265</name>
</gene>
<dbReference type="OrthoDB" id="7306558at2"/>
<keyword evidence="2" id="KW-1185">Reference proteome</keyword>
<dbReference type="InterPro" id="IPR047937">
    <property type="entry name" value="Eex_IncN-like"/>
</dbReference>
<comment type="caution">
    <text evidence="1">The sequence shown here is derived from an EMBL/GenBank/DDBJ whole genome shotgun (WGS) entry which is preliminary data.</text>
</comment>
<dbReference type="AlphaFoldDB" id="A0A2P7BUQ6"/>
<name>A0A2P7BUQ6_9HYPH</name>
<dbReference type="NCBIfam" id="NF033894">
    <property type="entry name" value="Eex_IncN"/>
    <property type="match status" value="1"/>
</dbReference>
<sequence>MTKKADHDATARDVQYFLDNPDERKAVFSKCENNPGELRNAPECQNVREANSKAYLDDIKKAVSK</sequence>
<dbReference type="Proteomes" id="UP000241444">
    <property type="component" value="Unassembled WGS sequence"/>
</dbReference>
<proteinExistence type="predicted"/>
<organism evidence="1 2">
    <name type="scientific">Phyllobacterium brassicacearum</name>
    <dbReference type="NCBI Taxonomy" id="314235"/>
    <lineage>
        <taxon>Bacteria</taxon>
        <taxon>Pseudomonadati</taxon>
        <taxon>Pseudomonadota</taxon>
        <taxon>Alphaproteobacteria</taxon>
        <taxon>Hyphomicrobiales</taxon>
        <taxon>Phyllobacteriaceae</taxon>
        <taxon>Phyllobacterium</taxon>
    </lineage>
</organism>
<accession>A0A2P7BUQ6</accession>
<dbReference type="EMBL" id="PGGO01000002">
    <property type="protein sequence ID" value="PSH70132.1"/>
    <property type="molecule type" value="Genomic_DNA"/>
</dbReference>
<reference evidence="2" key="1">
    <citation type="submission" date="2017-11" db="EMBL/GenBank/DDBJ databases">
        <authorList>
            <person name="Kuznetsova I."/>
            <person name="Sazanova A."/>
            <person name="Chirak E."/>
            <person name="Safronova V."/>
            <person name="Willems A."/>
        </authorList>
    </citation>
    <scope>NUCLEOTIDE SEQUENCE [LARGE SCALE GENOMIC DNA]</scope>
    <source>
        <strain evidence="2">STM 196</strain>
    </source>
</reference>
<evidence type="ECO:0000313" key="1">
    <source>
        <dbReference type="EMBL" id="PSH70132.1"/>
    </source>
</evidence>